<gene>
    <name evidence="2" type="primary">UIS20</name>
    <name evidence="2" type="ORF">PBK173_000381900</name>
    <name evidence="5" type="ORF">PBNK65E_000370900</name>
    <name evidence="3" type="ORF">PBNK65NY_000370400</name>
    <name evidence="4" type="ORF">PBSP11A_000371200</name>
</gene>
<feature type="compositionally biased region" description="Basic and acidic residues" evidence="1">
    <location>
        <begin position="696"/>
        <end position="726"/>
    </location>
</feature>
<feature type="compositionally biased region" description="Polar residues" evidence="1">
    <location>
        <begin position="1123"/>
        <end position="1135"/>
    </location>
</feature>
<dbReference type="EMBL" id="LT608149">
    <property type="protein sequence ID" value="SCL96779.1"/>
    <property type="molecule type" value="Genomic_DNA"/>
</dbReference>
<feature type="compositionally biased region" description="Basic and acidic residues" evidence="1">
    <location>
        <begin position="207"/>
        <end position="219"/>
    </location>
</feature>
<dbReference type="Proteomes" id="UP000516480">
    <property type="component" value="Chromosome 13"/>
</dbReference>
<feature type="region of interest" description="Disordered" evidence="1">
    <location>
        <begin position="1"/>
        <end position="95"/>
    </location>
</feature>
<feature type="compositionally biased region" description="Basic and acidic residues" evidence="1">
    <location>
        <begin position="749"/>
        <end position="788"/>
    </location>
</feature>
<feature type="region of interest" description="Disordered" evidence="1">
    <location>
        <begin position="1359"/>
        <end position="1391"/>
    </location>
</feature>
<feature type="compositionally biased region" description="Basic and acidic residues" evidence="1">
    <location>
        <begin position="272"/>
        <end position="295"/>
    </location>
</feature>
<dbReference type="OMA" id="FNFKEYN"/>
<dbReference type="OrthoDB" id="371793at2759"/>
<evidence type="ECO:0000313" key="6">
    <source>
        <dbReference type="Proteomes" id="UP000069549"/>
    </source>
</evidence>
<evidence type="ECO:0000313" key="7">
    <source>
        <dbReference type="Proteomes" id="UP000219860"/>
    </source>
</evidence>
<protein>
    <submittedName>
        <fullName evidence="2">Large ribosomal subunit nuclear export factor, putative</fullName>
    </submittedName>
</protein>
<dbReference type="EMBL" id="LT608261">
    <property type="protein sequence ID" value="SCM16489.1"/>
    <property type="molecule type" value="Genomic_DNA"/>
</dbReference>
<dbReference type="Proteomes" id="UP000219860">
    <property type="component" value="Chromosome 13"/>
</dbReference>
<evidence type="ECO:0000256" key="1">
    <source>
        <dbReference type="SAM" id="MobiDB-lite"/>
    </source>
</evidence>
<feature type="compositionally biased region" description="Polar residues" evidence="1">
    <location>
        <begin position="727"/>
        <end position="747"/>
    </location>
</feature>
<name>A0A0Y9ZDR7_PLABE</name>
<evidence type="ECO:0000313" key="4">
    <source>
        <dbReference type="EMBL" id="SCM16489.1"/>
    </source>
</evidence>
<feature type="region of interest" description="Disordered" evidence="1">
    <location>
        <begin position="1292"/>
        <end position="1313"/>
    </location>
</feature>
<evidence type="ECO:0000313" key="9">
    <source>
        <dbReference type="Proteomes" id="UP000516480"/>
    </source>
</evidence>
<feature type="region of interest" description="Disordered" evidence="1">
    <location>
        <begin position="1100"/>
        <end position="1135"/>
    </location>
</feature>
<feature type="compositionally biased region" description="Low complexity" evidence="1">
    <location>
        <begin position="679"/>
        <end position="695"/>
    </location>
</feature>
<accession>A0A0Y9ZDR7</accession>
<feature type="compositionally biased region" description="Acidic residues" evidence="1">
    <location>
        <begin position="1300"/>
        <end position="1313"/>
    </location>
</feature>
<evidence type="ECO:0000313" key="8">
    <source>
        <dbReference type="Proteomes" id="UP000220214"/>
    </source>
</evidence>
<organism evidence="2 6">
    <name type="scientific">Plasmodium berghei</name>
    <dbReference type="NCBI Taxonomy" id="5821"/>
    <lineage>
        <taxon>Eukaryota</taxon>
        <taxon>Sar</taxon>
        <taxon>Alveolata</taxon>
        <taxon>Apicomplexa</taxon>
        <taxon>Aconoidasida</taxon>
        <taxon>Haemosporida</taxon>
        <taxon>Plasmodiidae</taxon>
        <taxon>Plasmodium</taxon>
        <taxon>Plasmodium (Vinckeia)</taxon>
    </lineage>
</organism>
<dbReference type="Proteomes" id="UP000069549">
    <property type="component" value="Chromosome 13"/>
</dbReference>
<feature type="compositionally biased region" description="Basic residues" evidence="1">
    <location>
        <begin position="50"/>
        <end position="59"/>
    </location>
</feature>
<dbReference type="EMBL" id="LT614639">
    <property type="protein sequence ID" value="SCN27712.1"/>
    <property type="molecule type" value="Genomic_DNA"/>
</dbReference>
<evidence type="ECO:0000313" key="3">
    <source>
        <dbReference type="EMBL" id="SCL96779.1"/>
    </source>
</evidence>
<dbReference type="Proteomes" id="UP000220214">
    <property type="component" value="Chromosome 13"/>
</dbReference>
<feature type="region of interest" description="Disordered" evidence="1">
    <location>
        <begin position="678"/>
        <end position="788"/>
    </location>
</feature>
<feature type="region of interest" description="Disordered" evidence="1">
    <location>
        <begin position="270"/>
        <end position="295"/>
    </location>
</feature>
<feature type="region of interest" description="Disordered" evidence="1">
    <location>
        <begin position="194"/>
        <end position="221"/>
    </location>
</feature>
<reference evidence="2 6" key="1">
    <citation type="submission" date="2016-02" db="EMBL/GenBank/DDBJ databases">
        <authorList>
            <consortium name="Pathogen Informatics"/>
        </authorList>
    </citation>
    <scope>NUCLEOTIDE SEQUENCE [LARGE SCALE GENOMIC DNA]</scope>
    <source>
        <strain evidence="2 6">K173</strain>
        <strain evidence="3 9">NK65 ny</strain>
        <strain evidence="5 8">NK65e</strain>
        <strain evidence="4 7">SP11 Antwerpcl1</strain>
    </source>
</reference>
<evidence type="ECO:0000313" key="2">
    <source>
        <dbReference type="EMBL" id="CXI93220.1"/>
    </source>
</evidence>
<feature type="compositionally biased region" description="Basic residues" evidence="1">
    <location>
        <begin position="13"/>
        <end position="40"/>
    </location>
</feature>
<dbReference type="VEuPathDB" id="PlasmoDB:PBANKA_1321400"/>
<dbReference type="EMBL" id="LT160033">
    <property type="protein sequence ID" value="CXI93220.1"/>
    <property type="molecule type" value="Genomic_DNA"/>
</dbReference>
<feature type="compositionally biased region" description="Polar residues" evidence="1">
    <location>
        <begin position="67"/>
        <end position="95"/>
    </location>
</feature>
<sequence length="1415" mass="168770">MNKKYNDFENRKGNKQNGRKNFNRANLKKRDKNLKQKNPKLKNIYAGKSKNWKGKIKKPYSKDEKTNSNTIYNIDKNNIRQSSNDGRNNDKGNYNEYNKKETYDFEDILKDYSENKIALKKTDEIFILHLCKLYNISEFWFLLKKGMEHIVSKYVIKKKKKNFQYDNINFYIKKLQKRKKNIYKHYIENEDMINHTKEDNEEDDDDEKTKDDLPNEDKFNNTNITSFSQKLLFFNIEDTLFNLDNDQISINKKTWKKKIKNLLKKKIQSSDVPKDDSKDGNDSNDNSEKTKKNNERSISYNNIPIYLRQIYDMENEFSAKIRENIEQVSIKEIAKQKVKMSNIYKLLYDIGLTMIYYNFNTYIEKHAEDEEQLHLEIIHNKNNIFSDRINNMVVLIKKKPLIYIMYAKVLIDSYKKKDNVFLKKSILECLKHIFLFVLHNENLLTFEENDQNVLNYILNIFFNRFNFKDYNVSSFYFFFNSLIYIYAFENFTKKLFIQYNFILKNAVYSMIPSLFFLSANNINEFCLKKKENRYTNLNVLLEAYMTQTKGNPILLKFIQHYIHIDEFRAYIIFYFFEKILSNIAYCVNIIVNALREKKNVEKVADSFKNEIININRCLYVIYKVKCQTMNDITENIVYFSTYMFDLFSLNIYELHEKRTILLTSWSIEKMKYMKHIQDNDQNNSENNNKNDNIKLNGDENSHKHIDNIDTTHRAHKDHDNNSDINKESQMNIKRNGDFSDNNLNMNEYSDPKPNENQTTEEKTENEQTEKAHKDDNDEKKNTVKEEGKKKIKKNAEINIFNKYCLYEYLSKKIVKLLSSILVKNIYFIISNKSAPIKNEVNDIEEKQSQDKKYLNSLNFISILKVIKSVDSYKIKINFLIVMFLLLYCSQQLDDNVYCFFYSILKDINYYECYHTYNFYSLMTVLILTDPNLIRNLSFIKRIFQFSIHSKETWTYIYSLNMIKYLVFKKNILMKFLFNNENKLCDDNINYVKNMHMLKFKKYHKDSDVYKAEDKIFTYNKSVNNPLDSNSVLTHLYEFYNFTSMLNNNFDNLLLEFRNINIFNNFSIIKSKSNKNDKANINSAKIAHNFDNADKENYTSMGDEAYNYNNQTNDEQNEEKRGDGNTNNAAVSTAVTNGDGKEDSYIDDIIINIKNNHNKKNNIIQNYTIEHTNNTTGNKIQTSLNKNKYELQKDNLSYVTHKTSYSTHIVISLMEKLAFNYKTAMDQLNMHSIFSNFLHDCCINENTQNNNGIVNNGKLKLYNNAYQKYYYDILHLYNNSSFKKFKDKYKAKRKKQKDNEHGDEDSTSSIDEEQEEDRFLDEYIAKNFDLDHNLNDYANNEDDDDDDLFLNINKKKSKKNFKDKSATNKKRKLTHVSSNKKKSQKKRYKSEQLSDDNILEFSDFVKSKKNKKIKKN</sequence>
<evidence type="ECO:0000313" key="5">
    <source>
        <dbReference type="EMBL" id="SCN27712.1"/>
    </source>
</evidence>
<feature type="compositionally biased region" description="Basic residues" evidence="1">
    <location>
        <begin position="1366"/>
        <end position="1387"/>
    </location>
</feature>
<feature type="compositionally biased region" description="Basic and acidic residues" evidence="1">
    <location>
        <begin position="1"/>
        <end position="12"/>
    </location>
</feature>
<proteinExistence type="predicted"/>